<gene>
    <name evidence="3" type="primary">LOC109464319</name>
</gene>
<evidence type="ECO:0000313" key="2">
    <source>
        <dbReference type="Proteomes" id="UP000515135"/>
    </source>
</evidence>
<proteinExistence type="predicted"/>
<feature type="chain" id="PRO_5027678743" evidence="1">
    <location>
        <begin position="22"/>
        <end position="117"/>
    </location>
</feature>
<keyword evidence="1" id="KW-0732">Signal</keyword>
<dbReference type="GeneID" id="109464319"/>
<protein>
    <submittedName>
        <fullName evidence="3">Uncharacterized protein LOC109464319</fullName>
    </submittedName>
</protein>
<accession>A0A6P4YII2</accession>
<organism evidence="2 3">
    <name type="scientific">Branchiostoma belcheri</name>
    <name type="common">Amphioxus</name>
    <dbReference type="NCBI Taxonomy" id="7741"/>
    <lineage>
        <taxon>Eukaryota</taxon>
        <taxon>Metazoa</taxon>
        <taxon>Chordata</taxon>
        <taxon>Cephalochordata</taxon>
        <taxon>Leptocardii</taxon>
        <taxon>Amphioxiformes</taxon>
        <taxon>Branchiostomatidae</taxon>
        <taxon>Branchiostoma</taxon>
    </lineage>
</organism>
<dbReference type="AlphaFoldDB" id="A0A6P4YII2"/>
<name>A0A6P4YII2_BRABE</name>
<dbReference type="Proteomes" id="UP000515135">
    <property type="component" value="Unplaced"/>
</dbReference>
<sequence>MTNKLFLTAVMFIAWYSLVDGRVTDTGPLLSDMEVMYEGVSREYCQFEDAQIFRDSSWTTFDCRRCTCNSNGLSCWIPESEVPDGCMRIYDFDCYERIVQSDNLDLDCSTNDVITGK</sequence>
<feature type="signal peptide" evidence="1">
    <location>
        <begin position="1"/>
        <end position="21"/>
    </location>
</feature>
<dbReference type="Gene3D" id="2.60.40.1900">
    <property type="entry name" value="Beta-microseminoprotein (PSP94) domain"/>
    <property type="match status" value="1"/>
</dbReference>
<reference evidence="3" key="1">
    <citation type="submission" date="2025-08" db="UniProtKB">
        <authorList>
            <consortium name="RefSeq"/>
        </authorList>
    </citation>
    <scope>IDENTIFICATION</scope>
    <source>
        <tissue evidence="3">Gonad</tissue>
    </source>
</reference>
<keyword evidence="2" id="KW-1185">Reference proteome</keyword>
<dbReference type="RefSeq" id="XP_019616831.1">
    <property type="nucleotide sequence ID" value="XM_019761272.1"/>
</dbReference>
<evidence type="ECO:0000313" key="3">
    <source>
        <dbReference type="RefSeq" id="XP_019616831.1"/>
    </source>
</evidence>
<dbReference type="OrthoDB" id="6076852at2759"/>
<evidence type="ECO:0000256" key="1">
    <source>
        <dbReference type="SAM" id="SignalP"/>
    </source>
</evidence>
<dbReference type="KEGG" id="bbel:109464319"/>